<organism evidence="10 12">
    <name type="scientific">Pandoraea pulmonicola</name>
    <dbReference type="NCBI Taxonomy" id="93221"/>
    <lineage>
        <taxon>Bacteria</taxon>
        <taxon>Pseudomonadati</taxon>
        <taxon>Pseudomonadota</taxon>
        <taxon>Betaproteobacteria</taxon>
        <taxon>Burkholderiales</taxon>
        <taxon>Burkholderiaceae</taxon>
        <taxon>Pandoraea</taxon>
    </lineage>
</organism>
<feature type="domain" description="Haemolysin activator HlyB C-terminal" evidence="6">
    <location>
        <begin position="230"/>
        <end position="544"/>
    </location>
</feature>
<dbReference type="Pfam" id="PF17287">
    <property type="entry name" value="POTRA_3"/>
    <property type="match status" value="1"/>
</dbReference>
<dbReference type="InterPro" id="IPR005565">
    <property type="entry name" value="Hemolysn_activator_HlyB_C"/>
</dbReference>
<keyword evidence="11" id="KW-1185">Reference proteome</keyword>
<evidence type="ECO:0000259" key="8">
    <source>
        <dbReference type="Pfam" id="PF17287"/>
    </source>
</evidence>
<reference evidence="9" key="2">
    <citation type="submission" date="2016-11" db="EMBL/GenBank/DDBJ databases">
        <title>Complete Genome Sequencing of Pandoraea pulmonicola DSM 16583.</title>
        <authorList>
            <person name="Chan K.-G."/>
        </authorList>
    </citation>
    <scope>NUCLEOTIDE SEQUENCE</scope>
    <source>
        <strain evidence="9">DSM 16583</strain>
    </source>
</reference>
<dbReference type="PIRSF" id="PIRSF029745">
    <property type="entry name" value="FhaC"/>
    <property type="match status" value="1"/>
</dbReference>
<feature type="domain" description="Polypeptide-transport-associated ShlB-type" evidence="7">
    <location>
        <begin position="114"/>
        <end position="171"/>
    </location>
</feature>
<keyword evidence="5" id="KW-0732">Signal</keyword>
<evidence type="ECO:0000256" key="3">
    <source>
        <dbReference type="ARBA" id="ARBA00023237"/>
    </source>
</evidence>
<dbReference type="RefSeq" id="WP_039408714.1">
    <property type="nucleotide sequence ID" value="NZ_CP010310.2"/>
</dbReference>
<dbReference type="InterPro" id="IPR027282">
    <property type="entry name" value="TPS"/>
</dbReference>
<dbReference type="GO" id="GO:0046819">
    <property type="term" value="P:protein secretion by the type V secretion system"/>
    <property type="evidence" value="ECO:0007669"/>
    <property type="project" value="TreeGrafter"/>
</dbReference>
<name>A0AAJ4ZAW0_PANPU</name>
<evidence type="ECO:0000259" key="7">
    <source>
        <dbReference type="Pfam" id="PF08479"/>
    </source>
</evidence>
<evidence type="ECO:0000256" key="4">
    <source>
        <dbReference type="SAM" id="MobiDB-lite"/>
    </source>
</evidence>
<evidence type="ECO:0000313" key="11">
    <source>
        <dbReference type="Proteomes" id="UP000035086"/>
    </source>
</evidence>
<accession>A0AAJ4ZAW0</accession>
<evidence type="ECO:0000259" key="6">
    <source>
        <dbReference type="Pfam" id="PF03865"/>
    </source>
</evidence>
<keyword evidence="1" id="KW-0472">Membrane</keyword>
<evidence type="ECO:0000313" key="12">
    <source>
        <dbReference type="Proteomes" id="UP000254589"/>
    </source>
</evidence>
<dbReference type="Gene3D" id="3.10.20.310">
    <property type="entry name" value="membrane protein fhac"/>
    <property type="match status" value="1"/>
</dbReference>
<evidence type="ECO:0000256" key="1">
    <source>
        <dbReference type="ARBA" id="ARBA00022452"/>
    </source>
</evidence>
<dbReference type="InterPro" id="IPR035251">
    <property type="entry name" value="ShlB_POTRA"/>
</dbReference>
<feature type="signal peptide" evidence="5">
    <location>
        <begin position="1"/>
        <end position="26"/>
    </location>
</feature>
<dbReference type="EMBL" id="CP010310">
    <property type="protein sequence ID" value="AJC21295.1"/>
    <property type="molecule type" value="Genomic_DNA"/>
</dbReference>
<gene>
    <name evidence="10" type="primary">shlB_1</name>
    <name evidence="10" type="ORF">NCTC13159_01476</name>
    <name evidence="9" type="ORF">RO07_13805</name>
</gene>
<dbReference type="GO" id="GO:0008320">
    <property type="term" value="F:protein transmembrane transporter activity"/>
    <property type="evidence" value="ECO:0007669"/>
    <property type="project" value="TreeGrafter"/>
</dbReference>
<keyword evidence="3" id="KW-0998">Cell outer membrane</keyword>
<dbReference type="GO" id="GO:0098046">
    <property type="term" value="C:type V protein secretion system complex"/>
    <property type="evidence" value="ECO:0007669"/>
    <property type="project" value="TreeGrafter"/>
</dbReference>
<dbReference type="Pfam" id="PF03865">
    <property type="entry name" value="ShlB"/>
    <property type="match status" value="1"/>
</dbReference>
<reference evidence="11" key="1">
    <citation type="submission" date="2014-12" db="EMBL/GenBank/DDBJ databases">
        <title>Complete Genome Sequencing of Pandoraea pulmonicola DSM 16583.</title>
        <authorList>
            <person name="Chan K.-G."/>
        </authorList>
    </citation>
    <scope>NUCLEOTIDE SEQUENCE [LARGE SCALE GENOMIC DNA]</scope>
    <source>
        <strain evidence="11">DSM 16583</strain>
    </source>
</reference>
<evidence type="ECO:0000313" key="10">
    <source>
        <dbReference type="EMBL" id="SUA90000.1"/>
    </source>
</evidence>
<dbReference type="Pfam" id="PF08479">
    <property type="entry name" value="POTRA_2"/>
    <property type="match status" value="1"/>
</dbReference>
<dbReference type="InterPro" id="IPR051544">
    <property type="entry name" value="TPS_OM_transporter"/>
</dbReference>
<dbReference type="PANTHER" id="PTHR34597">
    <property type="entry name" value="SLR1661 PROTEIN"/>
    <property type="match status" value="1"/>
</dbReference>
<keyword evidence="2" id="KW-0812">Transmembrane</keyword>
<feature type="compositionally biased region" description="Basic and acidic residues" evidence="4">
    <location>
        <begin position="41"/>
        <end position="55"/>
    </location>
</feature>
<evidence type="ECO:0000256" key="2">
    <source>
        <dbReference type="ARBA" id="ARBA00022692"/>
    </source>
</evidence>
<evidence type="ECO:0000313" key="9">
    <source>
        <dbReference type="EMBL" id="AJC21295.1"/>
    </source>
</evidence>
<reference evidence="10 12" key="3">
    <citation type="submission" date="2018-06" db="EMBL/GenBank/DDBJ databases">
        <authorList>
            <consortium name="Pathogen Informatics"/>
            <person name="Doyle S."/>
        </authorList>
    </citation>
    <scope>NUCLEOTIDE SEQUENCE [LARGE SCALE GENOMIC DNA]</scope>
    <source>
        <strain evidence="10 12">NCTC13159</strain>
    </source>
</reference>
<dbReference type="AlphaFoldDB" id="A0AAJ4ZAW0"/>
<dbReference type="InterPro" id="IPR013686">
    <property type="entry name" value="Polypept-transport_assoc_ShlB"/>
</dbReference>
<dbReference type="KEGG" id="ppul:RO07_13805"/>
<dbReference type="EMBL" id="UGSJ01000001">
    <property type="protein sequence ID" value="SUA90000.1"/>
    <property type="molecule type" value="Genomic_DNA"/>
</dbReference>
<sequence length="584" mass="64018">MNRINPGAIGRLLFAFTFCIGVSANAQQGGLSPTLNAEQDLRARQQQEAQERAREVNAPGVRSALPPAAGDVELPEEQPCFRIDTFSVVVPEALPDTTRQLGASALPMDRFAFLREKLDRYRGACIGQKGIDLLVRSLSEAVLQRGYVTTRLLLPEQQLSSAKLTLVLIPGVIHQIRFEDPSLWGTWRSAFPTRAGDLLDLRDLEQGLEQMKRVSSQDVSMQIVPTDQPGESDIVIAITRAKPVSVALSVDNSGARSTGKLQGNVSIGVDNPLGLNDLLRVGGSHDLTTADKSYGSSGWNAFYSVPWGYWTGTVSAYSTKYFQQIAGINQTFVSSGNSQNIDFKLHRVIARSQNDVTGVQFRLTRRFGKSFIEDTEITQQHRNNTIIEFGVTNRHYFGNAQFDGNLAFRQGVAGFGAYPDTLAEFGGPTYRFRMLVADANVGASFKVGGIPLQYTGTIHGQWTRAKLYYIDDIAIGSRYTVRGFDGESMLAAEQGFYWRNELQTPLGQSGQAVFAGVDYGQVWGPNTQTLVGTRLVGAVIGLRGSYRARFVSLAYELFAGTPIHKPKAFETARVTIGFQVSALF</sequence>
<evidence type="ECO:0000256" key="5">
    <source>
        <dbReference type="SAM" id="SignalP"/>
    </source>
</evidence>
<keyword evidence="1" id="KW-1134">Transmembrane beta strand</keyword>
<dbReference type="PANTHER" id="PTHR34597:SF3">
    <property type="entry name" value="OUTER MEMBRANE TRANSPORTER CDIB"/>
    <property type="match status" value="1"/>
</dbReference>
<proteinExistence type="predicted"/>
<dbReference type="Proteomes" id="UP000254589">
    <property type="component" value="Unassembled WGS sequence"/>
</dbReference>
<feature type="region of interest" description="Disordered" evidence="4">
    <location>
        <begin position="41"/>
        <end position="70"/>
    </location>
</feature>
<dbReference type="Proteomes" id="UP000035086">
    <property type="component" value="Chromosome"/>
</dbReference>
<protein>
    <submittedName>
        <fullName evidence="10">Hemolysin transporter protein shlB</fullName>
    </submittedName>
</protein>
<dbReference type="Gene3D" id="2.40.160.50">
    <property type="entry name" value="membrane protein fhac: a member of the omp85/tpsb transporter family"/>
    <property type="match status" value="1"/>
</dbReference>
<feature type="domain" description="ShlB POTRA" evidence="8">
    <location>
        <begin position="173"/>
        <end position="225"/>
    </location>
</feature>
<feature type="chain" id="PRO_5042474290" evidence="5">
    <location>
        <begin position="27"/>
        <end position="584"/>
    </location>
</feature>